<sequence>MLCTFQRVVGSCLLRQYLGYDAVSPVDSKDMAFPLAPSSPTLDDSRRQLFNCSFLDEDELYELERAVQIKPECPRKRARVDSSSTNLTASDDGSTAPNTPRMHSDFGPETNAEIRATTPVGIVAALVQEVVQEVVKNKWRVIVSMEFDGSDEMVLSIRISPQHESVIQEVMDLVKKSCRSTEMTKKGGA</sequence>
<evidence type="ECO:0000313" key="3">
    <source>
        <dbReference type="Proteomes" id="UP001322277"/>
    </source>
</evidence>
<dbReference type="AlphaFoldDB" id="A0AAX4I1A1"/>
<feature type="compositionally biased region" description="Polar residues" evidence="1">
    <location>
        <begin position="81"/>
        <end position="98"/>
    </location>
</feature>
<evidence type="ECO:0000313" key="2">
    <source>
        <dbReference type="EMBL" id="WQF76871.1"/>
    </source>
</evidence>
<organism evidence="2 3">
    <name type="scientific">Colletotrichum destructivum</name>
    <dbReference type="NCBI Taxonomy" id="34406"/>
    <lineage>
        <taxon>Eukaryota</taxon>
        <taxon>Fungi</taxon>
        <taxon>Dikarya</taxon>
        <taxon>Ascomycota</taxon>
        <taxon>Pezizomycotina</taxon>
        <taxon>Sordariomycetes</taxon>
        <taxon>Hypocreomycetidae</taxon>
        <taxon>Glomerellales</taxon>
        <taxon>Glomerellaceae</taxon>
        <taxon>Colletotrichum</taxon>
        <taxon>Colletotrichum destructivum species complex</taxon>
    </lineage>
</organism>
<dbReference type="GeneID" id="87938388"/>
<gene>
    <name evidence="2" type="ORF">CDEST_01885</name>
</gene>
<dbReference type="Proteomes" id="UP001322277">
    <property type="component" value="Chromosome 1"/>
</dbReference>
<proteinExistence type="predicted"/>
<protein>
    <submittedName>
        <fullName evidence="2">Uncharacterized protein</fullName>
    </submittedName>
</protein>
<reference evidence="3" key="1">
    <citation type="journal article" date="2023" name="bioRxiv">
        <title>Complete genome of the Medicago anthracnose fungus, Colletotrichum destructivum, reveals a mini-chromosome-like region within a core chromosome.</title>
        <authorList>
            <person name="Lapalu N."/>
            <person name="Simon A."/>
            <person name="Lu A."/>
            <person name="Plaumann P.-L."/>
            <person name="Amselem J."/>
            <person name="Pigne S."/>
            <person name="Auger A."/>
            <person name="Koch C."/>
            <person name="Dallery J.-F."/>
            <person name="O'Connell R.J."/>
        </authorList>
    </citation>
    <scope>NUCLEOTIDE SEQUENCE [LARGE SCALE GENOMIC DNA]</scope>
    <source>
        <strain evidence="3">CBS 520.97</strain>
    </source>
</reference>
<evidence type="ECO:0000256" key="1">
    <source>
        <dbReference type="SAM" id="MobiDB-lite"/>
    </source>
</evidence>
<dbReference type="EMBL" id="CP137305">
    <property type="protein sequence ID" value="WQF76871.1"/>
    <property type="molecule type" value="Genomic_DNA"/>
</dbReference>
<dbReference type="KEGG" id="cdet:87938388"/>
<feature type="region of interest" description="Disordered" evidence="1">
    <location>
        <begin position="74"/>
        <end position="106"/>
    </location>
</feature>
<dbReference type="RefSeq" id="XP_062774095.1">
    <property type="nucleotide sequence ID" value="XM_062918044.1"/>
</dbReference>
<name>A0AAX4I1A1_9PEZI</name>
<accession>A0AAX4I1A1</accession>
<keyword evidence="3" id="KW-1185">Reference proteome</keyword>